<dbReference type="CDD" id="cd12148">
    <property type="entry name" value="fungal_TF_MHR"/>
    <property type="match status" value="1"/>
</dbReference>
<dbReference type="InterPro" id="IPR052780">
    <property type="entry name" value="AAA_Catabolism_Regulators"/>
</dbReference>
<dbReference type="RefSeq" id="XP_040668049.1">
    <property type="nucleotide sequence ID" value="XM_040817449.1"/>
</dbReference>
<dbReference type="GO" id="GO:0045944">
    <property type="term" value="P:positive regulation of transcription by RNA polymerase II"/>
    <property type="evidence" value="ECO:0007669"/>
    <property type="project" value="TreeGrafter"/>
</dbReference>
<sequence length="722" mass="81184">MNQQAAPNPVLHTPGDLQSVTFLPVNEPSSPTTHRAKRGSQSCDNCRDTKKRCEQISPEGCRRCVDGGRVCRTTQQRKRRKLRWTSSRQDAKSTPNLEAQVHSTSDQGTLAIDTDGSPDAQNEEPEGRELLQRAHNTKEKILSTDLLDARDALDLIAVAGSRERMGERLQLNDRQSLTQRGPRIAIPPSKTDLDGFFLIRKGIARPCEVHEYLGFYFTHLWQAFPVIPQWYATPERYGLLVRHEPVLAISLVALASRYHSLSGLNGVARSERVHWRTWLWVQRLFQSAMWGSAGMRSYGAIAALLLSIEWHPRAINSQEDFVGDYGEPELFEPSGLEDTTAIHRPPEGHSTPKRLNLVATAHRSNRMSWILLSTSISLAEEMGCFEDPSGRVPAERRTPDSVHLDWPHILRTFLRITDESLSLRLRLESQLRGLRSVEIADCLPSALAADGFWESTSDLATQMGKARDLLRSWRKSQHAAGPSIPLAAWDSFRRSLDRWKRQRQLNSRDISLRDACLDIEYYYVRICGLSPAAHMFESATVSHDSPAMHSLSRFADDATEASIDLLDSVIHNVAPSSFFKYAPVKTWLYIVCAALYLLKVTLKIEKRLDGSDPHIFRILSAVDAIKQNAPDDIHMAQRYATLLDILVSAATRSSSNATHDVTQDEAHRTSGIANADYLANPYDSQFLDTATGDSIYDPHFWDSLPDMIGLNNVSDLFMPVFE</sequence>
<dbReference type="STRING" id="1036611.A0A1L9PL81"/>
<keyword evidence="2" id="KW-0238">DNA-binding</keyword>
<dbReference type="PANTHER" id="PTHR31644:SF2">
    <property type="entry name" value="TRANSCRIPTIONAL ACTIVATOR ARO80-RELATED"/>
    <property type="match status" value="1"/>
</dbReference>
<dbReference type="PROSITE" id="PS00463">
    <property type="entry name" value="ZN2_CY6_FUNGAL_1"/>
    <property type="match status" value="1"/>
</dbReference>
<dbReference type="InterPro" id="IPR001138">
    <property type="entry name" value="Zn2Cys6_DnaBD"/>
</dbReference>
<gene>
    <name evidence="7" type="ORF">ASPVEDRAFT_83796</name>
</gene>
<dbReference type="GO" id="GO:0003677">
    <property type="term" value="F:DNA binding"/>
    <property type="evidence" value="ECO:0007669"/>
    <property type="project" value="UniProtKB-KW"/>
</dbReference>
<dbReference type="InterPro" id="IPR036864">
    <property type="entry name" value="Zn2-C6_fun-type_DNA-bd_sf"/>
</dbReference>
<dbReference type="VEuPathDB" id="FungiDB:ASPVEDRAFT_83796"/>
<evidence type="ECO:0000256" key="5">
    <source>
        <dbReference type="SAM" id="MobiDB-lite"/>
    </source>
</evidence>
<dbReference type="GO" id="GO:0008270">
    <property type="term" value="F:zinc ion binding"/>
    <property type="evidence" value="ECO:0007669"/>
    <property type="project" value="InterPro"/>
</dbReference>
<evidence type="ECO:0000256" key="1">
    <source>
        <dbReference type="ARBA" id="ARBA00023015"/>
    </source>
</evidence>
<evidence type="ECO:0000259" key="6">
    <source>
        <dbReference type="PROSITE" id="PS50048"/>
    </source>
</evidence>
<evidence type="ECO:0000256" key="3">
    <source>
        <dbReference type="ARBA" id="ARBA00023163"/>
    </source>
</evidence>
<keyword evidence="8" id="KW-1185">Reference proteome</keyword>
<evidence type="ECO:0000313" key="7">
    <source>
        <dbReference type="EMBL" id="OJJ02287.1"/>
    </source>
</evidence>
<keyword evidence="1" id="KW-0805">Transcription regulation</keyword>
<feature type="region of interest" description="Disordered" evidence="5">
    <location>
        <begin position="81"/>
        <end position="126"/>
    </location>
</feature>
<protein>
    <recommendedName>
        <fullName evidence="6">Zn(2)-C6 fungal-type domain-containing protein</fullName>
    </recommendedName>
</protein>
<dbReference type="EMBL" id="KV878129">
    <property type="protein sequence ID" value="OJJ02287.1"/>
    <property type="molecule type" value="Genomic_DNA"/>
</dbReference>
<dbReference type="GO" id="GO:0009074">
    <property type="term" value="P:aromatic amino acid family catabolic process"/>
    <property type="evidence" value="ECO:0007669"/>
    <property type="project" value="TreeGrafter"/>
</dbReference>
<proteinExistence type="predicted"/>
<accession>A0A1L9PL81</accession>
<dbReference type="OrthoDB" id="2262349at2759"/>
<evidence type="ECO:0000256" key="2">
    <source>
        <dbReference type="ARBA" id="ARBA00023125"/>
    </source>
</evidence>
<dbReference type="Gene3D" id="4.10.240.10">
    <property type="entry name" value="Zn(2)-C6 fungal-type DNA-binding domain"/>
    <property type="match status" value="1"/>
</dbReference>
<keyword evidence="3" id="KW-0804">Transcription</keyword>
<dbReference type="GeneID" id="63732960"/>
<dbReference type="PROSITE" id="PS50048">
    <property type="entry name" value="ZN2_CY6_FUNGAL_2"/>
    <property type="match status" value="1"/>
</dbReference>
<feature type="compositionally biased region" description="Polar residues" evidence="5">
    <location>
        <begin position="16"/>
        <end position="44"/>
    </location>
</feature>
<dbReference type="Proteomes" id="UP000184073">
    <property type="component" value="Unassembled WGS sequence"/>
</dbReference>
<dbReference type="GO" id="GO:0000981">
    <property type="term" value="F:DNA-binding transcription factor activity, RNA polymerase II-specific"/>
    <property type="evidence" value="ECO:0007669"/>
    <property type="project" value="InterPro"/>
</dbReference>
<dbReference type="GO" id="GO:0005634">
    <property type="term" value="C:nucleus"/>
    <property type="evidence" value="ECO:0007669"/>
    <property type="project" value="TreeGrafter"/>
</dbReference>
<feature type="region of interest" description="Disordered" evidence="5">
    <location>
        <begin position="1"/>
        <end position="44"/>
    </location>
</feature>
<evidence type="ECO:0000313" key="8">
    <source>
        <dbReference type="Proteomes" id="UP000184073"/>
    </source>
</evidence>
<dbReference type="PANTHER" id="PTHR31644">
    <property type="entry name" value="TRANSCRIPTIONAL ACTIVATOR ARO80-RELATED"/>
    <property type="match status" value="1"/>
</dbReference>
<feature type="domain" description="Zn(2)-C6 fungal-type" evidence="6">
    <location>
        <begin position="42"/>
        <end position="73"/>
    </location>
</feature>
<reference evidence="8" key="1">
    <citation type="journal article" date="2017" name="Genome Biol.">
        <title>Comparative genomics reveals high biological diversity and specific adaptations in the industrially and medically important fungal genus Aspergillus.</title>
        <authorList>
            <person name="de Vries R.P."/>
            <person name="Riley R."/>
            <person name="Wiebenga A."/>
            <person name="Aguilar-Osorio G."/>
            <person name="Amillis S."/>
            <person name="Uchima C.A."/>
            <person name="Anderluh G."/>
            <person name="Asadollahi M."/>
            <person name="Askin M."/>
            <person name="Barry K."/>
            <person name="Battaglia E."/>
            <person name="Bayram O."/>
            <person name="Benocci T."/>
            <person name="Braus-Stromeyer S.A."/>
            <person name="Caldana C."/>
            <person name="Canovas D."/>
            <person name="Cerqueira G.C."/>
            <person name="Chen F."/>
            <person name="Chen W."/>
            <person name="Choi C."/>
            <person name="Clum A."/>
            <person name="Dos Santos R.A."/>
            <person name="Damasio A.R."/>
            <person name="Diallinas G."/>
            <person name="Emri T."/>
            <person name="Fekete E."/>
            <person name="Flipphi M."/>
            <person name="Freyberg S."/>
            <person name="Gallo A."/>
            <person name="Gournas C."/>
            <person name="Habgood R."/>
            <person name="Hainaut M."/>
            <person name="Harispe M.L."/>
            <person name="Henrissat B."/>
            <person name="Hilden K.S."/>
            <person name="Hope R."/>
            <person name="Hossain A."/>
            <person name="Karabika E."/>
            <person name="Karaffa L."/>
            <person name="Karanyi Z."/>
            <person name="Krasevec N."/>
            <person name="Kuo A."/>
            <person name="Kusch H."/>
            <person name="LaButti K."/>
            <person name="Lagendijk E.L."/>
            <person name="Lapidus A."/>
            <person name="Levasseur A."/>
            <person name="Lindquist E."/>
            <person name="Lipzen A."/>
            <person name="Logrieco A.F."/>
            <person name="MacCabe A."/>
            <person name="Maekelae M.R."/>
            <person name="Malavazi I."/>
            <person name="Melin P."/>
            <person name="Meyer V."/>
            <person name="Mielnichuk N."/>
            <person name="Miskei M."/>
            <person name="Molnar A.P."/>
            <person name="Mule G."/>
            <person name="Ngan C.Y."/>
            <person name="Orejas M."/>
            <person name="Orosz E."/>
            <person name="Ouedraogo J.P."/>
            <person name="Overkamp K.M."/>
            <person name="Park H.-S."/>
            <person name="Perrone G."/>
            <person name="Piumi F."/>
            <person name="Punt P.J."/>
            <person name="Ram A.F."/>
            <person name="Ramon A."/>
            <person name="Rauscher S."/>
            <person name="Record E."/>
            <person name="Riano-Pachon D.M."/>
            <person name="Robert V."/>
            <person name="Roehrig J."/>
            <person name="Ruller R."/>
            <person name="Salamov A."/>
            <person name="Salih N.S."/>
            <person name="Samson R.A."/>
            <person name="Sandor E."/>
            <person name="Sanguinetti M."/>
            <person name="Schuetze T."/>
            <person name="Sepcic K."/>
            <person name="Shelest E."/>
            <person name="Sherlock G."/>
            <person name="Sophianopoulou V."/>
            <person name="Squina F.M."/>
            <person name="Sun H."/>
            <person name="Susca A."/>
            <person name="Todd R.B."/>
            <person name="Tsang A."/>
            <person name="Unkles S.E."/>
            <person name="van de Wiele N."/>
            <person name="van Rossen-Uffink D."/>
            <person name="Oliveira J.V."/>
            <person name="Vesth T.C."/>
            <person name="Visser J."/>
            <person name="Yu J.-H."/>
            <person name="Zhou M."/>
            <person name="Andersen M.R."/>
            <person name="Archer D.B."/>
            <person name="Baker S.E."/>
            <person name="Benoit I."/>
            <person name="Brakhage A.A."/>
            <person name="Braus G.H."/>
            <person name="Fischer R."/>
            <person name="Frisvad J.C."/>
            <person name="Goldman G.H."/>
            <person name="Houbraken J."/>
            <person name="Oakley B."/>
            <person name="Pocsi I."/>
            <person name="Scazzocchio C."/>
            <person name="Seiboth B."/>
            <person name="vanKuyk P.A."/>
            <person name="Wortman J."/>
            <person name="Dyer P.S."/>
            <person name="Grigoriev I.V."/>
        </authorList>
    </citation>
    <scope>NUCLEOTIDE SEQUENCE [LARGE SCALE GENOMIC DNA]</scope>
    <source>
        <strain evidence="8">CBS 583.65</strain>
    </source>
</reference>
<keyword evidence="4" id="KW-0539">Nucleus</keyword>
<organism evidence="7 8">
    <name type="scientific">Aspergillus versicolor CBS 583.65</name>
    <dbReference type="NCBI Taxonomy" id="1036611"/>
    <lineage>
        <taxon>Eukaryota</taxon>
        <taxon>Fungi</taxon>
        <taxon>Dikarya</taxon>
        <taxon>Ascomycota</taxon>
        <taxon>Pezizomycotina</taxon>
        <taxon>Eurotiomycetes</taxon>
        <taxon>Eurotiomycetidae</taxon>
        <taxon>Eurotiales</taxon>
        <taxon>Aspergillaceae</taxon>
        <taxon>Aspergillus</taxon>
        <taxon>Aspergillus subgen. Nidulantes</taxon>
    </lineage>
</organism>
<dbReference type="AlphaFoldDB" id="A0A1L9PL81"/>
<name>A0A1L9PL81_ASPVE</name>
<dbReference type="CDD" id="cd00067">
    <property type="entry name" value="GAL4"/>
    <property type="match status" value="1"/>
</dbReference>
<feature type="compositionally biased region" description="Polar residues" evidence="5">
    <location>
        <begin position="84"/>
        <end position="108"/>
    </location>
</feature>
<evidence type="ECO:0000256" key="4">
    <source>
        <dbReference type="ARBA" id="ARBA00023242"/>
    </source>
</evidence>
<dbReference type="SUPFAM" id="SSF57701">
    <property type="entry name" value="Zn2/Cys6 DNA-binding domain"/>
    <property type="match status" value="1"/>
</dbReference>